<sequence>MVSCEEAKYELDNPFDPENMDLDPPALFFHPPEINATVGAPISVELYGLKLDPAAAAHLDVRYDWGSVTVDSVIPGPFFTGENNPMEVTVDEQGVLDIFIYYLPDMESDQNEGGTWSLATVYFSTLSTGESELL</sequence>
<gene>
    <name evidence="1" type="ORF">METZ01_LOCUS346354</name>
</gene>
<feature type="non-terminal residue" evidence="1">
    <location>
        <position position="134"/>
    </location>
</feature>
<accession>A0A382R858</accession>
<dbReference type="Gene3D" id="2.60.40.680">
    <property type="match status" value="1"/>
</dbReference>
<evidence type="ECO:0000313" key="1">
    <source>
        <dbReference type="EMBL" id="SVC93500.1"/>
    </source>
</evidence>
<organism evidence="1">
    <name type="scientific">marine metagenome</name>
    <dbReference type="NCBI Taxonomy" id="408172"/>
    <lineage>
        <taxon>unclassified sequences</taxon>
        <taxon>metagenomes</taxon>
        <taxon>ecological metagenomes</taxon>
    </lineage>
</organism>
<name>A0A382R858_9ZZZZ</name>
<dbReference type="EMBL" id="UINC01119577">
    <property type="protein sequence ID" value="SVC93500.1"/>
    <property type="molecule type" value="Genomic_DNA"/>
</dbReference>
<dbReference type="AlphaFoldDB" id="A0A382R858"/>
<protein>
    <recommendedName>
        <fullName evidence="2">Cohesin domain-containing protein</fullName>
    </recommendedName>
</protein>
<evidence type="ECO:0008006" key="2">
    <source>
        <dbReference type="Google" id="ProtNLM"/>
    </source>
</evidence>
<proteinExistence type="predicted"/>
<reference evidence="1" key="1">
    <citation type="submission" date="2018-05" db="EMBL/GenBank/DDBJ databases">
        <authorList>
            <person name="Lanie J.A."/>
            <person name="Ng W.-L."/>
            <person name="Kazmierczak K.M."/>
            <person name="Andrzejewski T.M."/>
            <person name="Davidsen T.M."/>
            <person name="Wayne K.J."/>
            <person name="Tettelin H."/>
            <person name="Glass J.I."/>
            <person name="Rusch D."/>
            <person name="Podicherti R."/>
            <person name="Tsui H.-C.T."/>
            <person name="Winkler M.E."/>
        </authorList>
    </citation>
    <scope>NUCLEOTIDE SEQUENCE</scope>
</reference>